<keyword evidence="2" id="KW-0808">Transferase</keyword>
<dbReference type="InterPro" id="IPR036390">
    <property type="entry name" value="WH_DNA-bd_sf"/>
</dbReference>
<dbReference type="AlphaFoldDB" id="A0A934JP79"/>
<dbReference type="InterPro" id="IPR012967">
    <property type="entry name" value="COMT_dimerisation"/>
</dbReference>
<dbReference type="GO" id="GO:0032259">
    <property type="term" value="P:methylation"/>
    <property type="evidence" value="ECO:0007669"/>
    <property type="project" value="UniProtKB-KW"/>
</dbReference>
<dbReference type="RefSeq" id="WP_199467349.1">
    <property type="nucleotide sequence ID" value="NZ_JAEMNX010000003.1"/>
</dbReference>
<feature type="active site" description="Proton acceptor" evidence="4">
    <location>
        <position position="248"/>
    </location>
</feature>
<dbReference type="GO" id="GO:0046983">
    <property type="term" value="F:protein dimerization activity"/>
    <property type="evidence" value="ECO:0007669"/>
    <property type="project" value="InterPro"/>
</dbReference>
<dbReference type="InterPro" id="IPR001077">
    <property type="entry name" value="COMT_C"/>
</dbReference>
<evidence type="ECO:0000256" key="3">
    <source>
        <dbReference type="ARBA" id="ARBA00022691"/>
    </source>
</evidence>
<organism evidence="7 8">
    <name type="scientific">Marinomonas transparens</name>
    <dbReference type="NCBI Taxonomy" id="2795388"/>
    <lineage>
        <taxon>Bacteria</taxon>
        <taxon>Pseudomonadati</taxon>
        <taxon>Pseudomonadota</taxon>
        <taxon>Gammaproteobacteria</taxon>
        <taxon>Oceanospirillales</taxon>
        <taxon>Oceanospirillaceae</taxon>
        <taxon>Marinomonas</taxon>
    </lineage>
</organism>
<dbReference type="PANTHER" id="PTHR43712:SF2">
    <property type="entry name" value="O-METHYLTRANSFERASE CICE"/>
    <property type="match status" value="1"/>
</dbReference>
<protein>
    <recommendedName>
        <fullName evidence="9">Multifunctional cyclase-dehydratase-3-O-methyl transferase TcmN</fullName>
    </recommendedName>
</protein>
<dbReference type="InterPro" id="IPR036388">
    <property type="entry name" value="WH-like_DNA-bd_sf"/>
</dbReference>
<dbReference type="Pfam" id="PF08100">
    <property type="entry name" value="Dimerisation"/>
    <property type="match status" value="1"/>
</dbReference>
<dbReference type="InterPro" id="IPR029063">
    <property type="entry name" value="SAM-dependent_MTases_sf"/>
</dbReference>
<dbReference type="Gene3D" id="1.10.10.10">
    <property type="entry name" value="Winged helix-like DNA-binding domain superfamily/Winged helix DNA-binding domain"/>
    <property type="match status" value="1"/>
</dbReference>
<dbReference type="EMBL" id="JAEMNX010000003">
    <property type="protein sequence ID" value="MBJ7537213.1"/>
    <property type="molecule type" value="Genomic_DNA"/>
</dbReference>
<dbReference type="PANTHER" id="PTHR43712">
    <property type="entry name" value="PUTATIVE (AFU_ORTHOLOGUE AFUA_4G14580)-RELATED"/>
    <property type="match status" value="1"/>
</dbReference>
<reference evidence="7" key="1">
    <citation type="submission" date="2020-12" db="EMBL/GenBank/DDBJ databases">
        <title>Marinomonas arctica sp. nov., a psychrotolerant bacterium isolated from the Arctic.</title>
        <authorList>
            <person name="Zhang Y."/>
        </authorList>
    </citation>
    <scope>NUCLEOTIDE SEQUENCE</scope>
    <source>
        <strain evidence="7">C1424</strain>
    </source>
</reference>
<dbReference type="SUPFAM" id="SSF53335">
    <property type="entry name" value="S-adenosyl-L-methionine-dependent methyltransferases"/>
    <property type="match status" value="1"/>
</dbReference>
<name>A0A934JP79_9GAMM</name>
<dbReference type="PROSITE" id="PS51683">
    <property type="entry name" value="SAM_OMT_II"/>
    <property type="match status" value="1"/>
</dbReference>
<feature type="domain" description="O-methyltransferase dimerisation" evidence="6">
    <location>
        <begin position="19"/>
        <end position="89"/>
    </location>
</feature>
<evidence type="ECO:0000256" key="1">
    <source>
        <dbReference type="ARBA" id="ARBA00022603"/>
    </source>
</evidence>
<evidence type="ECO:0000256" key="4">
    <source>
        <dbReference type="PIRSR" id="PIRSR005739-1"/>
    </source>
</evidence>
<dbReference type="SUPFAM" id="SSF46785">
    <property type="entry name" value="Winged helix' DNA-binding domain"/>
    <property type="match status" value="1"/>
</dbReference>
<sequence>MNKEMAKAPPANMKQIMIQMVSSRCLSIAANMGIADTIGDTPYPINLLSEKLGVDENALFRLIRVLSTQGIFSIDEHQIISNTEISDYLKSDVTGSQRNFARMMGGSWMWKAFNSLEYSIETGKPAFSIAFPDSDNPFEYFKHDSPQDGRIFNHAMSDFSYSFDKPLVDAYDFSSMSHVVDLGGAEGCLLNAIKSEYPKVKTTLFDLPEVILQKQGTDTPVEFNLAGGDFFQKIEPIADCYTIKYVLHNWNDDACIKILENCRNVIKDNGRLLIMDMLIKEDEPQVFEKSLDIVMLLLLGAKERSAQEFEDLLAKAGFKINRVIPSKCPLSIIEAVPV</sequence>
<evidence type="ECO:0000313" key="7">
    <source>
        <dbReference type="EMBL" id="MBJ7537213.1"/>
    </source>
</evidence>
<proteinExistence type="predicted"/>
<keyword evidence="1" id="KW-0489">Methyltransferase</keyword>
<evidence type="ECO:0008006" key="9">
    <source>
        <dbReference type="Google" id="ProtNLM"/>
    </source>
</evidence>
<dbReference type="InterPro" id="IPR016461">
    <property type="entry name" value="COMT-like"/>
</dbReference>
<evidence type="ECO:0000259" key="5">
    <source>
        <dbReference type="Pfam" id="PF00891"/>
    </source>
</evidence>
<gene>
    <name evidence="7" type="ORF">I8J31_05915</name>
</gene>
<dbReference type="PIRSF" id="PIRSF005739">
    <property type="entry name" value="O-mtase"/>
    <property type="match status" value="1"/>
</dbReference>
<keyword evidence="8" id="KW-1185">Reference proteome</keyword>
<keyword evidence="3" id="KW-0949">S-adenosyl-L-methionine</keyword>
<accession>A0A934JP79</accession>
<evidence type="ECO:0000256" key="2">
    <source>
        <dbReference type="ARBA" id="ARBA00022679"/>
    </source>
</evidence>
<comment type="caution">
    <text evidence="7">The sequence shown here is derived from an EMBL/GenBank/DDBJ whole genome shotgun (WGS) entry which is preliminary data.</text>
</comment>
<feature type="domain" description="O-methyltransferase C-terminal" evidence="5">
    <location>
        <begin position="114"/>
        <end position="319"/>
    </location>
</feature>
<dbReference type="Proteomes" id="UP000628710">
    <property type="component" value="Unassembled WGS sequence"/>
</dbReference>
<dbReference type="GO" id="GO:0008171">
    <property type="term" value="F:O-methyltransferase activity"/>
    <property type="evidence" value="ECO:0007669"/>
    <property type="project" value="InterPro"/>
</dbReference>
<dbReference type="Pfam" id="PF00891">
    <property type="entry name" value="Methyltransf_2"/>
    <property type="match status" value="1"/>
</dbReference>
<dbReference type="Gene3D" id="3.40.50.150">
    <property type="entry name" value="Vaccinia Virus protein VP39"/>
    <property type="match status" value="1"/>
</dbReference>
<evidence type="ECO:0000259" key="6">
    <source>
        <dbReference type="Pfam" id="PF08100"/>
    </source>
</evidence>
<evidence type="ECO:0000313" key="8">
    <source>
        <dbReference type="Proteomes" id="UP000628710"/>
    </source>
</evidence>